<dbReference type="Proteomes" id="UP000612349">
    <property type="component" value="Unassembled WGS sequence"/>
</dbReference>
<name>A0A916YSE6_9SPHN</name>
<evidence type="ECO:0000313" key="1">
    <source>
        <dbReference type="EMBL" id="GGD59321.1"/>
    </source>
</evidence>
<reference evidence="1" key="1">
    <citation type="journal article" date="2014" name="Int. J. Syst. Evol. Microbiol.">
        <title>Complete genome sequence of Corynebacterium casei LMG S-19264T (=DSM 44701T), isolated from a smear-ripened cheese.</title>
        <authorList>
            <consortium name="US DOE Joint Genome Institute (JGI-PGF)"/>
            <person name="Walter F."/>
            <person name="Albersmeier A."/>
            <person name="Kalinowski J."/>
            <person name="Ruckert C."/>
        </authorList>
    </citation>
    <scope>NUCLEOTIDE SEQUENCE</scope>
    <source>
        <strain evidence="1">CGMCC 1.15360</strain>
    </source>
</reference>
<dbReference type="InterPro" id="IPR006311">
    <property type="entry name" value="TAT_signal"/>
</dbReference>
<evidence type="ECO:0000313" key="2">
    <source>
        <dbReference type="Proteomes" id="UP000612349"/>
    </source>
</evidence>
<organism evidence="1 2">
    <name type="scientific">Croceicoccus mobilis</name>
    <dbReference type="NCBI Taxonomy" id="1703339"/>
    <lineage>
        <taxon>Bacteria</taxon>
        <taxon>Pseudomonadati</taxon>
        <taxon>Pseudomonadota</taxon>
        <taxon>Alphaproteobacteria</taxon>
        <taxon>Sphingomonadales</taxon>
        <taxon>Erythrobacteraceae</taxon>
        <taxon>Croceicoccus</taxon>
    </lineage>
</organism>
<dbReference type="PROSITE" id="PS51318">
    <property type="entry name" value="TAT"/>
    <property type="match status" value="1"/>
</dbReference>
<sequence>MINISRRSALIGGGMSVLVAGGAGGLAMSGSAERLYAALVRHYLAEEPLAPDAASAFGREYHASGHEASAKVEPLVWMSSVAGFPAMAAALDGKAAFHSFTRRVATRFMLSSSMFSRSSSDEPIEFFGLSEACGNPWARFD</sequence>
<dbReference type="RefSeq" id="WP_156522001.1">
    <property type="nucleotide sequence ID" value="NZ_BMIP01000001.1"/>
</dbReference>
<proteinExistence type="predicted"/>
<dbReference type="EMBL" id="BMIP01000001">
    <property type="protein sequence ID" value="GGD59321.1"/>
    <property type="molecule type" value="Genomic_DNA"/>
</dbReference>
<gene>
    <name evidence="1" type="ORF">GCM10010990_05860</name>
</gene>
<keyword evidence="2" id="KW-1185">Reference proteome</keyword>
<comment type="caution">
    <text evidence="1">The sequence shown here is derived from an EMBL/GenBank/DDBJ whole genome shotgun (WGS) entry which is preliminary data.</text>
</comment>
<accession>A0A916YSE6</accession>
<dbReference type="OrthoDB" id="9937737at2"/>
<protein>
    <submittedName>
        <fullName evidence="1">Uncharacterized protein</fullName>
    </submittedName>
</protein>
<dbReference type="AlphaFoldDB" id="A0A916YSE6"/>
<reference evidence="1" key="2">
    <citation type="submission" date="2020-09" db="EMBL/GenBank/DDBJ databases">
        <authorList>
            <person name="Sun Q."/>
            <person name="Zhou Y."/>
        </authorList>
    </citation>
    <scope>NUCLEOTIDE SEQUENCE</scope>
    <source>
        <strain evidence="1">CGMCC 1.15360</strain>
    </source>
</reference>